<comment type="caution">
    <text evidence="2">The sequence shown here is derived from an EMBL/GenBank/DDBJ whole genome shotgun (WGS) entry which is preliminary data.</text>
</comment>
<gene>
    <name evidence="2" type="ORF">IPO85_07490</name>
</gene>
<sequence length="412" mass="47681">MYFAKYLREFGWEPIIYTPLNPDFELKDESLQKEIPSDLCVIKRPIFEPYALYKKLLGQKELTVGQQIWKEDTKLKTSQKLITWIRGNFFIPDPRKFWIKPSVRFLKSYIQKEKIDLIISTGPPHSMHVIGLKLKRALGIPWIADFRDPWTQLVYFNKLKLSPSSRKAHHKLESSVIAEADRITTVGSQLLNDFMTINHQRDPSKFRIIYNGFDQIHQARITTNENFTICYTGRLAALQNPTNLWIALGLLVKENHEFAQKLKINLVGEIDTVVLEDIQSNDLKPYLNHKGYVSHQEAIDLQQDADLLLLMLFKNHDSKGILTGKIFEYLATQHFILAFGTPGGDVDTILQETKSGIIYPFDTDIQLIKQHIQQRFNLHPSNLTLDLDAINTYSRRNQCKQLASICDELVKS</sequence>
<protein>
    <submittedName>
        <fullName evidence="2">Glycosyltransferase</fullName>
    </submittedName>
</protein>
<organism evidence="2 3">
    <name type="scientific">Candidatus Defluviibacterium haderslevense</name>
    <dbReference type="NCBI Taxonomy" id="2981993"/>
    <lineage>
        <taxon>Bacteria</taxon>
        <taxon>Pseudomonadati</taxon>
        <taxon>Bacteroidota</taxon>
        <taxon>Saprospiria</taxon>
        <taxon>Saprospirales</taxon>
        <taxon>Saprospiraceae</taxon>
        <taxon>Candidatus Defluviibacterium</taxon>
    </lineage>
</organism>
<evidence type="ECO:0000313" key="2">
    <source>
        <dbReference type="EMBL" id="MBK9717341.1"/>
    </source>
</evidence>
<accession>A0A9D7XE78</accession>
<evidence type="ECO:0000259" key="1">
    <source>
        <dbReference type="Pfam" id="PF13439"/>
    </source>
</evidence>
<dbReference type="EMBL" id="JADKFW010000004">
    <property type="protein sequence ID" value="MBK9717341.1"/>
    <property type="molecule type" value="Genomic_DNA"/>
</dbReference>
<dbReference type="Pfam" id="PF13439">
    <property type="entry name" value="Glyco_transf_4"/>
    <property type="match status" value="1"/>
</dbReference>
<dbReference type="AlphaFoldDB" id="A0A9D7XE78"/>
<dbReference type="GO" id="GO:0016757">
    <property type="term" value="F:glycosyltransferase activity"/>
    <property type="evidence" value="ECO:0007669"/>
    <property type="project" value="UniProtKB-ARBA"/>
</dbReference>
<reference evidence="2 3" key="1">
    <citation type="submission" date="2020-10" db="EMBL/GenBank/DDBJ databases">
        <title>Connecting structure to function with the recovery of over 1000 high-quality activated sludge metagenome-assembled genomes encoding full-length rRNA genes using long-read sequencing.</title>
        <authorList>
            <person name="Singleton C.M."/>
            <person name="Petriglieri F."/>
            <person name="Kristensen J.M."/>
            <person name="Kirkegaard R.H."/>
            <person name="Michaelsen T.Y."/>
            <person name="Andersen M.H."/>
            <person name="Karst S.M."/>
            <person name="Dueholm M.S."/>
            <person name="Nielsen P.H."/>
            <person name="Albertsen M."/>
        </authorList>
    </citation>
    <scope>NUCLEOTIDE SEQUENCE [LARGE SCALE GENOMIC DNA]</scope>
    <source>
        <strain evidence="2">Ribe_18-Q3-R11-54_BAT3C.373</strain>
    </source>
</reference>
<feature type="domain" description="Glycosyltransferase subfamily 4-like N-terminal" evidence="1">
    <location>
        <begin position="82"/>
        <end position="214"/>
    </location>
</feature>
<dbReference type="SUPFAM" id="SSF53756">
    <property type="entry name" value="UDP-Glycosyltransferase/glycogen phosphorylase"/>
    <property type="match status" value="1"/>
</dbReference>
<proteinExistence type="predicted"/>
<evidence type="ECO:0000313" key="3">
    <source>
        <dbReference type="Proteomes" id="UP000808349"/>
    </source>
</evidence>
<dbReference type="InterPro" id="IPR028098">
    <property type="entry name" value="Glyco_trans_4-like_N"/>
</dbReference>
<name>A0A9D7XE78_9BACT</name>
<dbReference type="Gene3D" id="3.40.50.2000">
    <property type="entry name" value="Glycogen Phosphorylase B"/>
    <property type="match status" value="2"/>
</dbReference>
<dbReference type="Proteomes" id="UP000808349">
    <property type="component" value="Unassembled WGS sequence"/>
</dbReference>